<dbReference type="Proteomes" id="UP000288805">
    <property type="component" value="Unassembled WGS sequence"/>
</dbReference>
<gene>
    <name evidence="2" type="ORF">CK203_030620</name>
</gene>
<name>A0A438IRD8_VITVI</name>
<protein>
    <submittedName>
        <fullName evidence="2">Uncharacterized protein</fullName>
    </submittedName>
</protein>
<evidence type="ECO:0000313" key="3">
    <source>
        <dbReference type="Proteomes" id="UP000288805"/>
    </source>
</evidence>
<sequence>MARPWACLGHMDGTRACTHGLHDMCSMHPVTATARGLVRPTSSARRHEGHLNLVRGVMPCEPRGISHEHNAMAHCYGVGPDNGNTWSAGWCTLPGSEGLDQRHAGSHQVTRGTLRGRKQLARGTLQQLVGGSRAGYYLGGGWLCKAESFKRVPASLKQRVRDWDRVLLLMLGVFPVIVGVPITVLLLCFYSVFLKAGKEELTSEMVGGSAMDALREMMTRMEEGLGEWPREDDTVASWAEHTVGEIQVQRSLLETHDNFFEEKLAGLKSEMQSLMDDFKGALQSYGEDIATLKKAML</sequence>
<keyword evidence="1" id="KW-0812">Transmembrane</keyword>
<feature type="transmembrane region" description="Helical" evidence="1">
    <location>
        <begin position="166"/>
        <end position="193"/>
    </location>
</feature>
<reference evidence="2 3" key="1">
    <citation type="journal article" date="2018" name="PLoS Genet.">
        <title>Population sequencing reveals clonal diversity and ancestral inbreeding in the grapevine cultivar Chardonnay.</title>
        <authorList>
            <person name="Roach M.J."/>
            <person name="Johnson D.L."/>
            <person name="Bohlmann J."/>
            <person name="van Vuuren H.J."/>
            <person name="Jones S.J."/>
            <person name="Pretorius I.S."/>
            <person name="Schmidt S.A."/>
            <person name="Borneman A.R."/>
        </authorList>
    </citation>
    <scope>NUCLEOTIDE SEQUENCE [LARGE SCALE GENOMIC DNA]</scope>
    <source>
        <strain evidence="3">cv. Chardonnay</strain>
        <tissue evidence="2">Leaf</tissue>
    </source>
</reference>
<evidence type="ECO:0000256" key="1">
    <source>
        <dbReference type="SAM" id="Phobius"/>
    </source>
</evidence>
<evidence type="ECO:0000313" key="2">
    <source>
        <dbReference type="EMBL" id="RVW99288.1"/>
    </source>
</evidence>
<keyword evidence="1" id="KW-0472">Membrane</keyword>
<accession>A0A438IRD8</accession>
<dbReference type="EMBL" id="QGNW01000088">
    <property type="protein sequence ID" value="RVW99288.1"/>
    <property type="molecule type" value="Genomic_DNA"/>
</dbReference>
<comment type="caution">
    <text evidence="2">The sequence shown here is derived from an EMBL/GenBank/DDBJ whole genome shotgun (WGS) entry which is preliminary data.</text>
</comment>
<keyword evidence="1" id="KW-1133">Transmembrane helix</keyword>
<proteinExistence type="predicted"/>
<organism evidence="2 3">
    <name type="scientific">Vitis vinifera</name>
    <name type="common">Grape</name>
    <dbReference type="NCBI Taxonomy" id="29760"/>
    <lineage>
        <taxon>Eukaryota</taxon>
        <taxon>Viridiplantae</taxon>
        <taxon>Streptophyta</taxon>
        <taxon>Embryophyta</taxon>
        <taxon>Tracheophyta</taxon>
        <taxon>Spermatophyta</taxon>
        <taxon>Magnoliopsida</taxon>
        <taxon>eudicotyledons</taxon>
        <taxon>Gunneridae</taxon>
        <taxon>Pentapetalae</taxon>
        <taxon>rosids</taxon>
        <taxon>Vitales</taxon>
        <taxon>Vitaceae</taxon>
        <taxon>Viteae</taxon>
        <taxon>Vitis</taxon>
    </lineage>
</organism>
<dbReference type="AlphaFoldDB" id="A0A438IRD8"/>